<dbReference type="Gene3D" id="2.60.40.1730">
    <property type="entry name" value="tricorn interacting facor f3 domain"/>
    <property type="match status" value="1"/>
</dbReference>
<dbReference type="EMBL" id="JAYDYQ010001087">
    <property type="protein sequence ID" value="KAK4491021.1"/>
    <property type="molecule type" value="Genomic_DNA"/>
</dbReference>
<dbReference type="Proteomes" id="UP001291926">
    <property type="component" value="Unassembled WGS sequence"/>
</dbReference>
<dbReference type="PRINTS" id="PR00756">
    <property type="entry name" value="ALADIPTASE"/>
</dbReference>
<dbReference type="InterPro" id="IPR034016">
    <property type="entry name" value="M1_APN-typ"/>
</dbReference>
<keyword evidence="4 10" id="KW-0645">Protease</keyword>
<dbReference type="SUPFAM" id="SSF55486">
    <property type="entry name" value="Metalloproteases ('zincins'), catalytic domain"/>
    <property type="match status" value="1"/>
</dbReference>
<sequence>MRENMEAMQSSHHAELEQYRIMLNLALQNQTGQPSQSSQNFTVNEHFRNQAGPSQPSYFLHMSNFTQPAMAEQTQKYSEFKGQPRLPKFAIPKRYDLKLKPDLTTCKFSGSVQISVDVVSDTKFLVLNAAELSVNPKSVKFTSNNKVAEAVGVELSEHDEIMVIEFKESLPIGVGVLSMEFEGTLNDRMKGFYRSSYEHNGVKKNMAVTQFEPADARRCFPCWDEPACKATFKVTLEVPSELVALSNMPVIEEKLNGDLKTVYYQESPIMSTYLVAVVVGLFDYVEDHTSDGIIVRVYTQVGKTSQGKFALDVAVKTLGLYKEYFEVPYSLPKLDMIAIPDFAAGAMENYGLVTYRETALLYDDKNSAAANKQRVATVVAHELAHQWFGNLVTMEWWTHLWLNEGFATWVSYLAADSLFPEWQIWTQFLDESSEGLRLDGLAESHPIEVDINHAGEIDEIFDAISYRKGASVIRMLQSYLGPESFQRALAIYIQKYACSNAKTEDLWSVLQEESGEPVNKLMNSWTKQQGYPVVSVKIKDQVLEFEQSQFLLSGSHGEGQWIVPITLCCGSYDARKRFLLQTKSESLNIKEFLGASTSSGSPWIKINVDQTGFFRVKYDEDLSARIRNAIERKSLSTSDKYGILDDYYALSMACQQSLTSLLTLMSAYREELDYTVLCNLISISSKVARIVADAAPELLDDLKLFFINLFQNSAEHDHRLGFPLHSKRANRKVQFTPCCIIVKDAERNCERGHLFPVVMRLGWDPKQGESHLDAMLRGELLTTLAAFGHDITLDEASRRFQIFLDDRNTPVFPPDLRRAVYVAVVLKVSKSNRSSYDSLLKIYRETDLSQEKTRILGSLASCRDPEIINEFLNFLLSSEVRSQDAVFGLSVSREARETAWNWLKENWDHLSKTYGAGFLITRFISAIVSPFTSYEKAEEVEQFFASRMKPYIARTLKQSIERVHINSAWVKSIQTEKHLADVVKELAYRKY</sequence>
<comment type="subcellular location">
    <subcellularLocation>
        <location evidence="1">Microsome membrane</location>
        <topology evidence="1">Peripheral membrane protein</topology>
    </subcellularLocation>
</comment>
<keyword evidence="8" id="KW-0256">Endoplasmic reticulum</keyword>
<dbReference type="InterPro" id="IPR042097">
    <property type="entry name" value="Aminopeptidase_N-like_N_sf"/>
</dbReference>
<evidence type="ECO:0000259" key="12">
    <source>
        <dbReference type="Pfam" id="PF11838"/>
    </source>
</evidence>
<evidence type="ECO:0000256" key="3">
    <source>
        <dbReference type="ARBA" id="ARBA00022438"/>
    </source>
</evidence>
<protein>
    <recommendedName>
        <fullName evidence="10">Aminopeptidase</fullName>
        <ecNumber evidence="10">3.4.11.-</ecNumber>
    </recommendedName>
</protein>
<evidence type="ECO:0000313" key="14">
    <source>
        <dbReference type="EMBL" id="KAK4491021.1"/>
    </source>
</evidence>
<feature type="domain" description="Aminopeptidase N-like N-terminal" evidence="13">
    <location>
        <begin position="92"/>
        <end position="274"/>
    </location>
</feature>
<dbReference type="Gene3D" id="2.60.40.1910">
    <property type="match status" value="1"/>
</dbReference>
<dbReference type="Pfam" id="PF17900">
    <property type="entry name" value="Peptidase_M1_N"/>
    <property type="match status" value="1"/>
</dbReference>
<gene>
    <name evidence="14" type="ORF">RD792_001742</name>
</gene>
<dbReference type="PANTHER" id="PTHR11533">
    <property type="entry name" value="PROTEASE M1 ZINC METALLOPROTEASE"/>
    <property type="match status" value="1"/>
</dbReference>
<comment type="cofactor">
    <cofactor evidence="10">
        <name>Zn(2+)</name>
        <dbReference type="ChEBI" id="CHEBI:29105"/>
    </cofactor>
    <text evidence="10">Binds 1 zinc ion per subunit.</text>
</comment>
<dbReference type="InterPro" id="IPR050344">
    <property type="entry name" value="Peptidase_M1_aminopeptidases"/>
</dbReference>
<evidence type="ECO:0000313" key="15">
    <source>
        <dbReference type="Proteomes" id="UP001291926"/>
    </source>
</evidence>
<evidence type="ECO:0000256" key="6">
    <source>
        <dbReference type="ARBA" id="ARBA00022801"/>
    </source>
</evidence>
<name>A0ABR0DQ93_9LAMI</name>
<dbReference type="InterPro" id="IPR027268">
    <property type="entry name" value="Peptidase_M4/M1_CTD_sf"/>
</dbReference>
<evidence type="ECO:0000256" key="9">
    <source>
        <dbReference type="ARBA" id="ARBA00023049"/>
    </source>
</evidence>
<comment type="caution">
    <text evidence="14">The sequence shown here is derived from an EMBL/GenBank/DDBJ whole genome shotgun (WGS) entry which is preliminary data.</text>
</comment>
<evidence type="ECO:0000256" key="1">
    <source>
        <dbReference type="ARBA" id="ARBA00004174"/>
    </source>
</evidence>
<keyword evidence="3 10" id="KW-0031">Aminopeptidase</keyword>
<comment type="similarity">
    <text evidence="2 10">Belongs to the peptidase M1 family.</text>
</comment>
<evidence type="ECO:0000256" key="2">
    <source>
        <dbReference type="ARBA" id="ARBA00010136"/>
    </source>
</evidence>
<dbReference type="Pfam" id="PF01433">
    <property type="entry name" value="Peptidase_M1"/>
    <property type="match status" value="1"/>
</dbReference>
<dbReference type="Gene3D" id="1.25.50.20">
    <property type="match status" value="1"/>
</dbReference>
<evidence type="ECO:0000256" key="4">
    <source>
        <dbReference type="ARBA" id="ARBA00022670"/>
    </source>
</evidence>
<dbReference type="Gene3D" id="1.10.390.10">
    <property type="entry name" value="Neutral Protease Domain 2"/>
    <property type="match status" value="1"/>
</dbReference>
<keyword evidence="7 10" id="KW-0862">Zinc</keyword>
<dbReference type="Pfam" id="PF11838">
    <property type="entry name" value="ERAP1_C"/>
    <property type="match status" value="2"/>
</dbReference>
<evidence type="ECO:0000256" key="5">
    <source>
        <dbReference type="ARBA" id="ARBA00022723"/>
    </source>
</evidence>
<dbReference type="SUPFAM" id="SSF63737">
    <property type="entry name" value="Leukotriene A4 hydrolase N-terminal domain"/>
    <property type="match status" value="1"/>
</dbReference>
<evidence type="ECO:0000256" key="7">
    <source>
        <dbReference type="ARBA" id="ARBA00022833"/>
    </source>
</evidence>
<evidence type="ECO:0000259" key="11">
    <source>
        <dbReference type="Pfam" id="PF01433"/>
    </source>
</evidence>
<evidence type="ECO:0000259" key="13">
    <source>
        <dbReference type="Pfam" id="PF17900"/>
    </source>
</evidence>
<proteinExistence type="inferred from homology"/>
<dbReference type="CDD" id="cd09601">
    <property type="entry name" value="M1_APN-Q_like"/>
    <property type="match status" value="1"/>
</dbReference>
<keyword evidence="9 10" id="KW-0482">Metalloprotease</keyword>
<keyword evidence="8" id="KW-0492">Microsome</keyword>
<dbReference type="InterPro" id="IPR045357">
    <property type="entry name" value="Aminopeptidase_N-like_N"/>
</dbReference>
<keyword evidence="15" id="KW-1185">Reference proteome</keyword>
<dbReference type="PANTHER" id="PTHR11533:SF174">
    <property type="entry name" value="PUROMYCIN-SENSITIVE AMINOPEPTIDASE-RELATED"/>
    <property type="match status" value="1"/>
</dbReference>
<evidence type="ECO:0000256" key="10">
    <source>
        <dbReference type="RuleBase" id="RU364040"/>
    </source>
</evidence>
<organism evidence="14 15">
    <name type="scientific">Penstemon davidsonii</name>
    <dbReference type="NCBI Taxonomy" id="160366"/>
    <lineage>
        <taxon>Eukaryota</taxon>
        <taxon>Viridiplantae</taxon>
        <taxon>Streptophyta</taxon>
        <taxon>Embryophyta</taxon>
        <taxon>Tracheophyta</taxon>
        <taxon>Spermatophyta</taxon>
        <taxon>Magnoliopsida</taxon>
        <taxon>eudicotyledons</taxon>
        <taxon>Gunneridae</taxon>
        <taxon>Pentapetalae</taxon>
        <taxon>asterids</taxon>
        <taxon>lamiids</taxon>
        <taxon>Lamiales</taxon>
        <taxon>Plantaginaceae</taxon>
        <taxon>Cheloneae</taxon>
        <taxon>Penstemon</taxon>
    </lineage>
</organism>
<accession>A0ABR0DQ93</accession>
<reference evidence="14 15" key="1">
    <citation type="journal article" date="2023" name="bioRxiv">
        <title>Genome report: Whole genome sequence and annotation of Penstemon davidsonii.</title>
        <authorList>
            <person name="Ostevik K.L."/>
            <person name="Alabady M."/>
            <person name="Zhang M."/>
            <person name="Rausher M.D."/>
        </authorList>
    </citation>
    <scope>NUCLEOTIDE SEQUENCE [LARGE SCALE GENOMIC DNA]</scope>
    <source>
        <strain evidence="14">DNT005</strain>
        <tissue evidence="14">Whole leaf</tissue>
    </source>
</reference>
<keyword evidence="5 10" id="KW-0479">Metal-binding</keyword>
<dbReference type="InterPro" id="IPR001930">
    <property type="entry name" value="Peptidase_M1"/>
</dbReference>
<dbReference type="EC" id="3.4.11.-" evidence="10"/>
<evidence type="ECO:0000256" key="8">
    <source>
        <dbReference type="ARBA" id="ARBA00022848"/>
    </source>
</evidence>
<dbReference type="InterPro" id="IPR024571">
    <property type="entry name" value="ERAP1-like_C_dom"/>
</dbReference>
<dbReference type="InterPro" id="IPR014782">
    <property type="entry name" value="Peptidase_M1_dom"/>
</dbReference>
<feature type="domain" description="ERAP1-like C-terminal" evidence="12">
    <location>
        <begin position="603"/>
        <end position="722"/>
    </location>
</feature>
<feature type="domain" description="ERAP1-like C-terminal" evidence="12">
    <location>
        <begin position="751"/>
        <end position="964"/>
    </location>
</feature>
<feature type="domain" description="Peptidase M1 membrane alanine aminopeptidase" evidence="11">
    <location>
        <begin position="309"/>
        <end position="525"/>
    </location>
</feature>
<keyword evidence="6 10" id="KW-0378">Hydrolase</keyword>